<evidence type="ECO:0000256" key="1">
    <source>
        <dbReference type="SAM" id="Coils"/>
    </source>
</evidence>
<feature type="coiled-coil region" evidence="1">
    <location>
        <begin position="842"/>
        <end position="932"/>
    </location>
</feature>
<feature type="coiled-coil region" evidence="1">
    <location>
        <begin position="974"/>
        <end position="1001"/>
    </location>
</feature>
<gene>
    <name evidence="4" type="ORF">POM88_010329</name>
</gene>
<feature type="coiled-coil region" evidence="1">
    <location>
        <begin position="2036"/>
        <end position="2089"/>
    </location>
</feature>
<evidence type="ECO:0000256" key="2">
    <source>
        <dbReference type="SAM" id="MobiDB-lite"/>
    </source>
</evidence>
<proteinExistence type="predicted"/>
<evidence type="ECO:0000259" key="3">
    <source>
        <dbReference type="PROSITE" id="PS51840"/>
    </source>
</evidence>
<evidence type="ECO:0000313" key="4">
    <source>
        <dbReference type="EMBL" id="KAK1391273.1"/>
    </source>
</evidence>
<comment type="caution">
    <text evidence="4">The sequence shown here is derived from an EMBL/GenBank/DDBJ whole genome shotgun (WGS) entry which is preliminary data.</text>
</comment>
<feature type="region of interest" description="Disordered" evidence="2">
    <location>
        <begin position="253"/>
        <end position="273"/>
    </location>
</feature>
<feature type="coiled-coil region" evidence="1">
    <location>
        <begin position="1232"/>
        <end position="1318"/>
    </location>
</feature>
<feature type="coiled-coil region" evidence="1">
    <location>
        <begin position="1888"/>
        <end position="1915"/>
    </location>
</feature>
<feature type="coiled-coil region" evidence="1">
    <location>
        <begin position="1093"/>
        <end position="1120"/>
    </location>
</feature>
<feature type="region of interest" description="Disordered" evidence="2">
    <location>
        <begin position="1946"/>
        <end position="1968"/>
    </location>
</feature>
<feature type="compositionally biased region" description="Basic and acidic residues" evidence="2">
    <location>
        <begin position="264"/>
        <end position="273"/>
    </location>
</feature>
<reference evidence="4" key="2">
    <citation type="submission" date="2023-05" db="EMBL/GenBank/DDBJ databases">
        <authorList>
            <person name="Schelkunov M.I."/>
        </authorList>
    </citation>
    <scope>NUCLEOTIDE SEQUENCE</scope>
    <source>
        <strain evidence="4">Hsosn_3</strain>
        <tissue evidence="4">Leaf</tissue>
    </source>
</reference>
<feature type="compositionally biased region" description="Basic and acidic residues" evidence="2">
    <location>
        <begin position="150"/>
        <end position="159"/>
    </location>
</feature>
<keyword evidence="1" id="KW-0175">Coiled coil</keyword>
<feature type="coiled-coil region" evidence="1">
    <location>
        <begin position="2148"/>
        <end position="2182"/>
    </location>
</feature>
<keyword evidence="5" id="KW-1185">Reference proteome</keyword>
<feature type="compositionally biased region" description="Polar residues" evidence="2">
    <location>
        <begin position="1959"/>
        <end position="1968"/>
    </location>
</feature>
<feature type="compositionally biased region" description="Low complexity" evidence="2">
    <location>
        <begin position="1946"/>
        <end position="1958"/>
    </location>
</feature>
<protein>
    <submittedName>
        <fullName evidence="4">Web family protein, chloroplastic</fullName>
    </submittedName>
</protein>
<dbReference type="PANTHER" id="PTHR34452:SF1">
    <property type="entry name" value="SPORULATION-SPECIFIC PROTEIN"/>
    <property type="match status" value="1"/>
</dbReference>
<dbReference type="Proteomes" id="UP001237642">
    <property type="component" value="Unassembled WGS sequence"/>
</dbReference>
<feature type="compositionally biased region" description="Polar residues" evidence="2">
    <location>
        <begin position="173"/>
        <end position="182"/>
    </location>
</feature>
<feature type="region of interest" description="Disordered" evidence="2">
    <location>
        <begin position="150"/>
        <end position="228"/>
    </location>
</feature>
<dbReference type="PANTHER" id="PTHR34452">
    <property type="entry name" value="MYOSIN HEAVY CHAIN-RELATED PROTEIN"/>
    <property type="match status" value="1"/>
</dbReference>
<sequence>MSRISKWKPETTKVKVVFRLQFNATHIPSSGWDKLFISFVPTESGKTSAKTSKANVRNGTCKWADPIYETTRLIQDTKTKKYDEKLYKLIVSMGSSRASILGEATINLADYADASKPSSVAMPLHGCNSGAILHVTVQLLTSKTGFREFEQQREHRERGLQMGSESNRIDDSGANSVSSLDATATDPMDKVTKARVRRQSIEFPSHGQGLREESADSGVGYDGSSNTSESFYAEKNDCSSTHEIDSLKSTVSGDISGLSHYQSPKKEKGDSSDHRFLAQGRSDWVQRWGSDYSMDHGLAIAYEENSKLRGSLEVAESSVQELKMEVSSLRCYADALGKETQKFASSLVAEIASGEELAKEIMLLKSESSKFKNDVEQLKSQKLTSSFASKESSQCVQQDHLLQEKQVTWVKGLSILEDKMKDVQRKAYLGFDERDFSFLQSDLQELFIILEDIRHGTGVVSSVPSTRAAIDNVGTMNLHNNKQFVSGTGFDVELYHPESVLQYVSLPNLVSQESESRVATDAIELKVLELVRELDESKVERESLARKMDQMECYYESLVQELEENQKQILGELQNLRGEHSICLYTISTNNAEMESIRKDMTEKIIRYSEERQELDSLNKELQRRVVASEAALKRTRLNYSIAVDQLQKDLELLSFQVLSMFETNENLMKQAFSETSQLCFDGYADILQNVEESGLAKLSKCINQSPGLEKQLLGGDILVGDMKKSLILQEDIYQKVEEERCEIHLTNLYLDIFSKTLKETLFEASNKIRLMKEEMDGIAQQLEVRIESGDILMGKLQMAMDEIHALNAYKAISISRSNDMLLRNQFTEAKIESVSMENCHLKEQIMECELLMKEYKSYQSKYVTSSAEKSELENLLKEEATENEKLRSEVSFLNEQLKTLNDGYNESVVSKENLQNNIMSLQDKLASLLASYELQLSGQSLSNDLSFQDSELKDFYDIIMKLEGAQLNACKRIIQLTEEKKDLQDERQMANMSVDNIRSEIIGMKQKFKHDIKDIEAKLDVSNTLVGKLQVKFESVANKFHSSVEAEQNNAQQNEELFADLAHVELQLQELAFKHQEFSQEILGLGSTSEELERCKMIIAELTQEKQELEILLQAKVEESFKLASDLDSAKDSLRCVQDDLHVEKGIRDKLEGTVAEYDICKMTIAGLVQERTDLSNLLENKTKESVNLASDLDNVKQNYKFLQDDFLVHKGVKDKLESTIGDLERSKMTIAELIQEKQDLIMLLESKSKESVKLACDLDSLKERLKSLEDDLIIEKGFRDKLGGAITDLERSKMTIDELLEEKQNLTVLLDCKTRESLNLAADLDSMKESLRCLQDELHVEKGSRDKLEDTVTELERSKAIVGELMQDKKGLVMLLEAETEKSVKQSSELNSLNEVVNCLKNELNVEKGFRDELEVTVSELRSSKTTISELIQEKQDLKLSLDEKIEDSVKLESYVASVKESLKCLQDNLLVEIGLKEKLECTVLEITSQLKEEQDKMHCTDSRDADMVNLRQLASNLDIKRSTDDLSVQHKDCQEESIKESSRPTGLSCQLAEIHEHVLAAEVRLTFVKSQYESLIEDLVLQLKQSKGHHVELQKTHFDLESQLKRSLKGETHLSNENAELMTTVQCLRSELEASAIEHRVLSDSISVIMPQLEEFKRKSVTLEAELNQDARVHKELKDKLEIAEEEICKLIFCNFEKEIEVIVLKDKLDGQKGQIALMEKSHIESFKLQNQIDEVTRKLSEQILRTEEFKNLSVHLKELKDQAEAECLLAREKKGPEGPSFAVQESLRIAFIKEQYETKLQELRQQLSISKKHGEEMLWKLQDVVNELEDRKKTEASHLKRNEELSVKVLELEAELQSVFSDKREKTNAYDRIQTELDCAILSLECCKEEKEKLEASLRECVEEKSIIKAELALRREQLENSISSIDIQDKVAVDTVKSISSNASNGKSSYVSSTTDISNGDSTSNLSSEYFDRNSHMDSEQILDTSLVQVGKPKNSVSPNNGQAIQVLDSKGIHKIPEHGLSEEGKLSPSTENLKSTIDHLHEELEKMKNENSHISQANHDPYVQDLQSELMHLHKANQDLESMFPWFQNCMGTGNALERVLALEIELAEALRAKKTSSLHIQSSFLKQHSDEEAVLKSFKDINELIKEMLELKGKYASVETELKEMHDRYSDLSLQFAEVEGERQKLTMTLKNIRTPKKPGYLNRSSSDTLWDQ</sequence>
<organism evidence="4 5">
    <name type="scientific">Heracleum sosnowskyi</name>
    <dbReference type="NCBI Taxonomy" id="360622"/>
    <lineage>
        <taxon>Eukaryota</taxon>
        <taxon>Viridiplantae</taxon>
        <taxon>Streptophyta</taxon>
        <taxon>Embryophyta</taxon>
        <taxon>Tracheophyta</taxon>
        <taxon>Spermatophyta</taxon>
        <taxon>Magnoliopsida</taxon>
        <taxon>eudicotyledons</taxon>
        <taxon>Gunneridae</taxon>
        <taxon>Pentapetalae</taxon>
        <taxon>asterids</taxon>
        <taxon>campanulids</taxon>
        <taxon>Apiales</taxon>
        <taxon>Apiaceae</taxon>
        <taxon>Apioideae</taxon>
        <taxon>apioid superclade</taxon>
        <taxon>Tordylieae</taxon>
        <taxon>Tordyliinae</taxon>
        <taxon>Heracleum</taxon>
    </lineage>
</organism>
<reference evidence="4" key="1">
    <citation type="submission" date="2023-02" db="EMBL/GenBank/DDBJ databases">
        <title>Genome of toxic invasive species Heracleum sosnowskyi carries increased number of genes despite the absence of recent whole-genome duplications.</title>
        <authorList>
            <person name="Schelkunov M."/>
            <person name="Shtratnikova V."/>
            <person name="Makarenko M."/>
            <person name="Klepikova A."/>
            <person name="Omelchenko D."/>
            <person name="Novikova G."/>
            <person name="Obukhova E."/>
            <person name="Bogdanov V."/>
            <person name="Penin A."/>
            <person name="Logacheva M."/>
        </authorList>
    </citation>
    <scope>NUCLEOTIDE SEQUENCE</scope>
    <source>
        <strain evidence="4">Hsosn_3</strain>
        <tissue evidence="4">Leaf</tissue>
    </source>
</reference>
<accession>A0AAD8IUG6</accession>
<feature type="coiled-coil region" evidence="1">
    <location>
        <begin position="1166"/>
        <end position="1200"/>
    </location>
</feature>
<dbReference type="Pfam" id="PF10358">
    <property type="entry name" value="NT-C2"/>
    <property type="match status" value="1"/>
</dbReference>
<evidence type="ECO:0000313" key="5">
    <source>
        <dbReference type="Proteomes" id="UP001237642"/>
    </source>
</evidence>
<dbReference type="InterPro" id="IPR019448">
    <property type="entry name" value="NT-C2"/>
</dbReference>
<dbReference type="EMBL" id="JAUIZM010000003">
    <property type="protein sequence ID" value="KAK1391273.1"/>
    <property type="molecule type" value="Genomic_DNA"/>
</dbReference>
<feature type="coiled-coil region" evidence="1">
    <location>
        <begin position="527"/>
        <end position="639"/>
    </location>
</feature>
<name>A0AAD8IUG6_9APIA</name>
<feature type="domain" description="C2 NT-type" evidence="3">
    <location>
        <begin position="6"/>
        <end position="141"/>
    </location>
</feature>
<dbReference type="PROSITE" id="PS51840">
    <property type="entry name" value="C2_NT"/>
    <property type="match status" value="1"/>
</dbReference>